<dbReference type="GO" id="GO:0003723">
    <property type="term" value="F:RNA binding"/>
    <property type="evidence" value="ECO:0007669"/>
    <property type="project" value="UniProtKB-UniRule"/>
</dbReference>
<dbReference type="Gene3D" id="2.40.50.140">
    <property type="entry name" value="Nucleic acid-binding proteins"/>
    <property type="match status" value="1"/>
</dbReference>
<keyword evidence="6 7" id="KW-0804">Transcription</keyword>
<dbReference type="Pfam" id="PF13184">
    <property type="entry name" value="KH_NusA_1st"/>
    <property type="match status" value="1"/>
</dbReference>
<evidence type="ECO:0000256" key="3">
    <source>
        <dbReference type="ARBA" id="ARBA00022814"/>
    </source>
</evidence>
<dbReference type="InterPro" id="IPR015946">
    <property type="entry name" value="KH_dom-like_a/b"/>
</dbReference>
<dbReference type="PANTHER" id="PTHR22648:SF0">
    <property type="entry name" value="TRANSCRIPTION TERMINATION_ANTITERMINATION PROTEIN NUSA"/>
    <property type="match status" value="1"/>
</dbReference>
<protein>
    <recommendedName>
        <fullName evidence="7">Transcription termination/antitermination protein NusA</fullName>
    </recommendedName>
</protein>
<dbReference type="InterPro" id="IPR010213">
    <property type="entry name" value="TF_NusA"/>
</dbReference>
<dbReference type="Gene3D" id="3.30.300.20">
    <property type="match status" value="2"/>
</dbReference>
<dbReference type="SUPFAM" id="SSF69705">
    <property type="entry name" value="Transcription factor NusA, N-terminal domain"/>
    <property type="match status" value="1"/>
</dbReference>
<dbReference type="CDD" id="cd02134">
    <property type="entry name" value="KH-II_NusA_rpt1"/>
    <property type="match status" value="1"/>
</dbReference>
<comment type="subcellular location">
    <subcellularLocation>
        <location evidence="7">Cytoplasm</location>
    </subcellularLocation>
</comment>
<dbReference type="Gene3D" id="3.30.1480.10">
    <property type="entry name" value="NusA, N-terminal domain"/>
    <property type="match status" value="1"/>
</dbReference>
<dbReference type="InterPro" id="IPR030842">
    <property type="entry name" value="TF_NusA_bacterial"/>
</dbReference>
<dbReference type="SUPFAM" id="SSF54814">
    <property type="entry name" value="Prokaryotic type KH domain (KH-domain type II)"/>
    <property type="match status" value="2"/>
</dbReference>
<dbReference type="SUPFAM" id="SSF50249">
    <property type="entry name" value="Nucleic acid-binding proteins"/>
    <property type="match status" value="1"/>
</dbReference>
<keyword evidence="4 7" id="KW-0694">RNA-binding</keyword>
<dbReference type="HAMAP" id="MF_00945_B">
    <property type="entry name" value="NusA_B"/>
    <property type="match status" value="1"/>
</dbReference>
<evidence type="ECO:0000259" key="8">
    <source>
        <dbReference type="PROSITE" id="PS50126"/>
    </source>
</evidence>
<dbReference type="GO" id="GO:0006353">
    <property type="term" value="P:DNA-templated transcription termination"/>
    <property type="evidence" value="ECO:0007669"/>
    <property type="project" value="UniProtKB-UniRule"/>
</dbReference>
<dbReference type="Pfam" id="PF08529">
    <property type="entry name" value="NusA_N"/>
    <property type="match status" value="1"/>
</dbReference>
<reference evidence="9 10" key="1">
    <citation type="submission" date="2020-10" db="EMBL/GenBank/DDBJ databases">
        <title>Campylobacter and Helicobacter PacBio genomes.</title>
        <authorList>
            <person name="Lane C."/>
        </authorList>
    </citation>
    <scope>NUCLEOTIDE SEQUENCE [LARGE SCALE GENOMIC DNA]</scope>
    <source>
        <strain evidence="9 10">2016D-0077</strain>
    </source>
</reference>
<dbReference type="GO" id="GO:0003700">
    <property type="term" value="F:DNA-binding transcription factor activity"/>
    <property type="evidence" value="ECO:0007669"/>
    <property type="project" value="InterPro"/>
</dbReference>
<dbReference type="EMBL" id="CP063078">
    <property type="protein sequence ID" value="QOQ87669.1"/>
    <property type="molecule type" value="Genomic_DNA"/>
</dbReference>
<dbReference type="AlphaFoldDB" id="A0A7M1LGF0"/>
<proteinExistence type="inferred from homology"/>
<evidence type="ECO:0000256" key="7">
    <source>
        <dbReference type="HAMAP-Rule" id="MF_00945"/>
    </source>
</evidence>
<dbReference type="InterPro" id="IPR036555">
    <property type="entry name" value="NusA_N_sf"/>
</dbReference>
<dbReference type="InterPro" id="IPR058582">
    <property type="entry name" value="KH_NusA_2nd"/>
</dbReference>
<organism evidence="9 10">
    <name type="scientific">Campylobacter corcagiensis</name>
    <dbReference type="NCBI Taxonomy" id="1448857"/>
    <lineage>
        <taxon>Bacteria</taxon>
        <taxon>Pseudomonadati</taxon>
        <taxon>Campylobacterota</taxon>
        <taxon>Epsilonproteobacteria</taxon>
        <taxon>Campylobacterales</taxon>
        <taxon>Campylobacteraceae</taxon>
        <taxon>Campylobacter</taxon>
    </lineage>
</organism>
<dbReference type="InterPro" id="IPR013735">
    <property type="entry name" value="TF_NusA_N"/>
</dbReference>
<dbReference type="InterPro" id="IPR025249">
    <property type="entry name" value="TF_NusA_KH_1st"/>
</dbReference>
<evidence type="ECO:0000256" key="4">
    <source>
        <dbReference type="ARBA" id="ARBA00022884"/>
    </source>
</evidence>
<accession>A0A7M1LGF0</accession>
<dbReference type="GO" id="GO:0031564">
    <property type="term" value="P:transcription antitermination"/>
    <property type="evidence" value="ECO:0007669"/>
    <property type="project" value="UniProtKB-UniRule"/>
</dbReference>
<evidence type="ECO:0000256" key="6">
    <source>
        <dbReference type="ARBA" id="ARBA00023163"/>
    </source>
</evidence>
<evidence type="ECO:0000313" key="9">
    <source>
        <dbReference type="EMBL" id="QOQ87669.1"/>
    </source>
</evidence>
<dbReference type="RefSeq" id="WP_025802660.1">
    <property type="nucleotide sequence ID" value="NZ_CP053842.1"/>
</dbReference>
<dbReference type="SMART" id="SM00316">
    <property type="entry name" value="S1"/>
    <property type="match status" value="1"/>
</dbReference>
<keyword evidence="3 7" id="KW-0889">Transcription antitermination</keyword>
<comment type="subunit">
    <text evidence="7">Monomer. Binds directly to the core enzyme of the DNA-dependent RNA polymerase and to nascent RNA.</text>
</comment>
<dbReference type="NCBIfam" id="TIGR01953">
    <property type="entry name" value="NusA"/>
    <property type="match status" value="1"/>
</dbReference>
<keyword evidence="2 7" id="KW-0963">Cytoplasm</keyword>
<dbReference type="InterPro" id="IPR009019">
    <property type="entry name" value="KH_sf_prok-type"/>
</dbReference>
<keyword evidence="5 7" id="KW-0805">Transcription regulation</keyword>
<dbReference type="Proteomes" id="UP000594749">
    <property type="component" value="Chromosome"/>
</dbReference>
<name>A0A7M1LGF0_9BACT</name>
<dbReference type="PANTHER" id="PTHR22648">
    <property type="entry name" value="TRANSCRIPTION TERMINATION FACTOR NUSA"/>
    <property type="match status" value="1"/>
</dbReference>
<dbReference type="InterPro" id="IPR003029">
    <property type="entry name" value="S1_domain"/>
</dbReference>
<dbReference type="Pfam" id="PF23095">
    <property type="entry name" value="KH_NusA_C"/>
    <property type="match status" value="1"/>
</dbReference>
<feature type="domain" description="S1 motif" evidence="8">
    <location>
        <begin position="140"/>
        <end position="204"/>
    </location>
</feature>
<comment type="function">
    <text evidence="7">Participates in both transcription termination and antitermination.</text>
</comment>
<gene>
    <name evidence="7 9" type="primary">nusA</name>
    <name evidence="9" type="ORF">IMC76_02325</name>
</gene>
<evidence type="ECO:0000313" key="10">
    <source>
        <dbReference type="Proteomes" id="UP000594749"/>
    </source>
</evidence>
<keyword evidence="1 7" id="KW-0806">Transcription termination</keyword>
<keyword evidence="10" id="KW-1185">Reference proteome</keyword>
<sequence length="366" mass="40705">MERISDIIESMANEKGLPIEDVKERVKTAFVQTAKRIYGDEHDYEAIYDEESKKILLFQKTLIVKNDDERLDGEDSAKFISIKDAKKLDSGAEVGDALSYALDIESFGRTASLALAKELNYHIQRLLEEKIFEKYTSQVGNIVFGSVVHIDNDETTFIEFDDLRAYMPRKNRIKNEKFKVGQMVKAVIKRVYIDNRNNIKIEISRTTPKFLEALLEASVPEIADKSVIIRACARIPGRRAKVALSSISPNIDPIGSTVGVKGVRINAVSKELCGENIDAIEFSAEPTLMVSRAIAPAIINSVKIEDNKAIIHINPEQKSKAIGKDGINIRLASMLTGFEIELIETGLTNETKNSGGLESLKALFGE</sequence>
<dbReference type="PROSITE" id="PS50126">
    <property type="entry name" value="S1"/>
    <property type="match status" value="1"/>
</dbReference>
<evidence type="ECO:0000256" key="1">
    <source>
        <dbReference type="ARBA" id="ARBA00022472"/>
    </source>
</evidence>
<comment type="similarity">
    <text evidence="7">Belongs to the NusA family.</text>
</comment>
<dbReference type="OrthoDB" id="9807233at2"/>
<evidence type="ECO:0000256" key="2">
    <source>
        <dbReference type="ARBA" id="ARBA00022490"/>
    </source>
</evidence>
<dbReference type="InterPro" id="IPR012340">
    <property type="entry name" value="NA-bd_OB-fold"/>
</dbReference>
<evidence type="ECO:0000256" key="5">
    <source>
        <dbReference type="ARBA" id="ARBA00023015"/>
    </source>
</evidence>
<dbReference type="GO" id="GO:0005829">
    <property type="term" value="C:cytosol"/>
    <property type="evidence" value="ECO:0007669"/>
    <property type="project" value="TreeGrafter"/>
</dbReference>